<evidence type="ECO:0000313" key="2">
    <source>
        <dbReference type="Proteomes" id="UP000178419"/>
    </source>
</evidence>
<dbReference type="EMBL" id="MGGE01000040">
    <property type="protein sequence ID" value="OGM20510.1"/>
    <property type="molecule type" value="Genomic_DNA"/>
</dbReference>
<dbReference type="InterPro" id="IPR008969">
    <property type="entry name" value="CarboxyPept-like_regulatory"/>
</dbReference>
<dbReference type="Proteomes" id="UP000178419">
    <property type="component" value="Unassembled WGS sequence"/>
</dbReference>
<gene>
    <name evidence="1" type="ORF">A2714_03925</name>
</gene>
<proteinExistence type="predicted"/>
<dbReference type="SUPFAM" id="SSF51445">
    <property type="entry name" value="(Trans)glycosidases"/>
    <property type="match status" value="1"/>
</dbReference>
<protein>
    <recommendedName>
        <fullName evidence="3">Glycoside hydrolase family 5 domain-containing protein</fullName>
    </recommendedName>
</protein>
<name>A0A1F7XZX9_9BACT</name>
<reference evidence="1 2" key="1">
    <citation type="journal article" date="2016" name="Nat. Commun.">
        <title>Thousands of microbial genomes shed light on interconnected biogeochemical processes in an aquifer system.</title>
        <authorList>
            <person name="Anantharaman K."/>
            <person name="Brown C.T."/>
            <person name="Hug L.A."/>
            <person name="Sharon I."/>
            <person name="Castelle C.J."/>
            <person name="Probst A.J."/>
            <person name="Thomas B.C."/>
            <person name="Singh A."/>
            <person name="Wilkins M.J."/>
            <person name="Karaoz U."/>
            <person name="Brodie E.L."/>
            <person name="Williams K.H."/>
            <person name="Hubbard S.S."/>
            <person name="Banfield J.F."/>
        </authorList>
    </citation>
    <scope>NUCLEOTIDE SEQUENCE [LARGE SCALE GENOMIC DNA]</scope>
</reference>
<accession>A0A1F7XZX9</accession>
<dbReference type="Gene3D" id="2.60.40.1120">
    <property type="entry name" value="Carboxypeptidase-like, regulatory domain"/>
    <property type="match status" value="1"/>
</dbReference>
<dbReference type="InterPro" id="IPR017853">
    <property type="entry name" value="GH"/>
</dbReference>
<dbReference type="AlphaFoldDB" id="A0A1F7XZX9"/>
<evidence type="ECO:0008006" key="3">
    <source>
        <dbReference type="Google" id="ProtNLM"/>
    </source>
</evidence>
<organism evidence="1 2">
    <name type="scientific">Candidatus Woesebacteria bacterium RIFCSPHIGHO2_01_FULL_38_9</name>
    <dbReference type="NCBI Taxonomy" id="1802492"/>
    <lineage>
        <taxon>Bacteria</taxon>
        <taxon>Candidatus Woeseibacteriota</taxon>
    </lineage>
</organism>
<sequence>MIKTKFALITLIVTLAVIMTVFLRSSNFSRVASVTDSQKVWWEVQSIDTVKYSRDIAREKANDVSFDLVIDKQVSLIAGTGATHIAIGTPYDAEFLPFMKRWVSTARKYGLKVWFRGNLAGWESWFGYPRISKEEHIEKTKEFILSNGELFEDGDVFSSCPECENGALGDPRLTGDVRGYRKFLIDEYKVTNDSFRKVGKNVRSNFIPMNGDVANLVMDKETTKALGGIVVIDHYVATPEGLAADVKKIAQRSGGRVVLGEFGAPIPDIHGNFSELEQYIWVQDSLERLSEVNDLIGVNYWVSFGGSTKLWNDDGSERIVVGVLETFFKPKMLTGKIVNQIQKPVEGAKVNVGIKTTITNENGEFTIPYLSNEAMLKVEKDGYFQSQIAVGAVKGQIILIRNPENFIFKIEKFFFNLFK</sequence>
<dbReference type="SUPFAM" id="SSF49464">
    <property type="entry name" value="Carboxypeptidase regulatory domain-like"/>
    <property type="match status" value="1"/>
</dbReference>
<comment type="caution">
    <text evidence="1">The sequence shown here is derived from an EMBL/GenBank/DDBJ whole genome shotgun (WGS) entry which is preliminary data.</text>
</comment>
<evidence type="ECO:0000313" key="1">
    <source>
        <dbReference type="EMBL" id="OGM20510.1"/>
    </source>
</evidence>